<feature type="chain" id="PRO_5046296103" description="Lipoprotein" evidence="1">
    <location>
        <begin position="35"/>
        <end position="216"/>
    </location>
</feature>
<reference evidence="3" key="1">
    <citation type="journal article" date="2019" name="Int. J. Syst. Evol. Microbiol.">
        <title>The Global Catalogue of Microorganisms (GCM) 10K type strain sequencing project: providing services to taxonomists for standard genome sequencing and annotation.</title>
        <authorList>
            <consortium name="The Broad Institute Genomics Platform"/>
            <consortium name="The Broad Institute Genome Sequencing Center for Infectious Disease"/>
            <person name="Wu L."/>
            <person name="Ma J."/>
        </authorList>
    </citation>
    <scope>NUCLEOTIDE SEQUENCE [LARGE SCALE GENOMIC DNA]</scope>
    <source>
        <strain evidence="3">JCM 6305</strain>
    </source>
</reference>
<proteinExistence type="predicted"/>
<comment type="caution">
    <text evidence="2">The sequence shown here is derived from an EMBL/GenBank/DDBJ whole genome shotgun (WGS) entry which is preliminary data.</text>
</comment>
<gene>
    <name evidence="2" type="ORF">GCM10010405_30780</name>
</gene>
<name>A0ABP5X847_9ACTN</name>
<sequence>MTINVPSLRAARRTVVAVALTVLLAAACTARPRAALPASEQGRTDLIAAAQQILVNQCLKARGAAGPPPRQEVLFGTGPAELSVTLATGYTVRAHTDGCLAEAHRHLYGEQERWFRAQVAVNNLRPEAQARLREDPAYRAALARRAACDDHDTGCIRASGLQRLRDRLEPVRLAQVRAAHRDDIETYNRLRDRAVQRAAGLLAARPTPYRKGNPPS</sequence>
<protein>
    <recommendedName>
        <fullName evidence="4">Lipoprotein</fullName>
    </recommendedName>
</protein>
<dbReference type="Proteomes" id="UP001501638">
    <property type="component" value="Unassembled WGS sequence"/>
</dbReference>
<evidence type="ECO:0000313" key="3">
    <source>
        <dbReference type="Proteomes" id="UP001501638"/>
    </source>
</evidence>
<keyword evidence="3" id="KW-1185">Reference proteome</keyword>
<dbReference type="EMBL" id="BAAASZ010000022">
    <property type="protein sequence ID" value="GAA2445202.1"/>
    <property type="molecule type" value="Genomic_DNA"/>
</dbReference>
<accession>A0ABP5X847</accession>
<organism evidence="2 3">
    <name type="scientific">Streptomyces macrosporus</name>
    <dbReference type="NCBI Taxonomy" id="44032"/>
    <lineage>
        <taxon>Bacteria</taxon>
        <taxon>Bacillati</taxon>
        <taxon>Actinomycetota</taxon>
        <taxon>Actinomycetes</taxon>
        <taxon>Kitasatosporales</taxon>
        <taxon>Streptomycetaceae</taxon>
        <taxon>Streptomyces</taxon>
    </lineage>
</organism>
<feature type="signal peptide" evidence="1">
    <location>
        <begin position="1"/>
        <end position="34"/>
    </location>
</feature>
<evidence type="ECO:0000256" key="1">
    <source>
        <dbReference type="SAM" id="SignalP"/>
    </source>
</evidence>
<evidence type="ECO:0008006" key="4">
    <source>
        <dbReference type="Google" id="ProtNLM"/>
    </source>
</evidence>
<keyword evidence="1" id="KW-0732">Signal</keyword>
<evidence type="ECO:0000313" key="2">
    <source>
        <dbReference type="EMBL" id="GAA2445202.1"/>
    </source>
</evidence>